<accession>A0A8H9TGI5</accession>
<reference evidence="2" key="2">
    <citation type="submission" date="2019-01" db="EMBL/GenBank/DDBJ databases">
        <authorList>
            <consortium name="NCBI Pathogen Detection Project"/>
        </authorList>
    </citation>
    <scope>NUCLEOTIDE SEQUENCE</scope>
    <source>
        <strain evidence="2">BCW_3452</strain>
    </source>
</reference>
<evidence type="ECO:0000313" key="2">
    <source>
        <dbReference type="EMBL" id="HAS8541552.1"/>
    </source>
</evidence>
<organism evidence="2">
    <name type="scientific">Vibrio vulnificus</name>
    <dbReference type="NCBI Taxonomy" id="672"/>
    <lineage>
        <taxon>Bacteria</taxon>
        <taxon>Pseudomonadati</taxon>
        <taxon>Pseudomonadota</taxon>
        <taxon>Gammaproteobacteria</taxon>
        <taxon>Vibrionales</taxon>
        <taxon>Vibrionaceae</taxon>
        <taxon>Vibrio</taxon>
    </lineage>
</organism>
<evidence type="ECO:0000256" key="1">
    <source>
        <dbReference type="SAM" id="SignalP"/>
    </source>
</evidence>
<dbReference type="EMBL" id="DACRBY010000022">
    <property type="protein sequence ID" value="HAS8541552.1"/>
    <property type="molecule type" value="Genomic_DNA"/>
</dbReference>
<comment type="caution">
    <text evidence="2">The sequence shown here is derived from an EMBL/GenBank/DDBJ whole genome shotgun (WGS) entry which is preliminary data.</text>
</comment>
<reference evidence="2" key="1">
    <citation type="journal article" date="2018" name="Genome Biol.">
        <title>SKESA: strategic k-mer extension for scrupulous assemblies.</title>
        <authorList>
            <person name="Souvorov A."/>
            <person name="Agarwala R."/>
            <person name="Lipman D.J."/>
        </authorList>
    </citation>
    <scope>NUCLEOTIDE SEQUENCE</scope>
    <source>
        <strain evidence="2">BCW_3452</strain>
    </source>
</reference>
<dbReference type="RefSeq" id="WP_052687830.1">
    <property type="nucleotide sequence ID" value="NZ_CP019121.1"/>
</dbReference>
<proteinExistence type="predicted"/>
<feature type="chain" id="PRO_5034932204" evidence="1">
    <location>
        <begin position="19"/>
        <end position="166"/>
    </location>
</feature>
<gene>
    <name evidence="2" type="ORF">I7730_17340</name>
</gene>
<protein>
    <submittedName>
        <fullName evidence="2">Uncharacterized protein</fullName>
    </submittedName>
</protein>
<keyword evidence="1" id="KW-0732">Signal</keyword>
<dbReference type="Proteomes" id="UP000863257">
    <property type="component" value="Unassembled WGS sequence"/>
</dbReference>
<sequence>MMRFRLVLLSLFCSTAWGEISMPHDFPSGAKGILSVEKMTEGQFFWLRGRVGEGRYTRFDELGRHCSYEIPVVAGAMADAGFSVNTVSGMFVIVMSQRLNDALLAGERISSTNWRFSVSSNELSSSEQGIDGYIVEGASPDEYFILNSKRRWISWLGGDKRSETCW</sequence>
<dbReference type="AlphaFoldDB" id="A0A8H9TGI5"/>
<feature type="signal peptide" evidence="1">
    <location>
        <begin position="1"/>
        <end position="18"/>
    </location>
</feature>
<name>A0A8H9TGI5_VIBVL</name>